<keyword evidence="3 8" id="KW-0732">Signal</keyword>
<feature type="disulfide bond" evidence="7">
    <location>
        <begin position="936"/>
        <end position="1000"/>
    </location>
</feature>
<feature type="domain" description="SRCR" evidence="9">
    <location>
        <begin position="677"/>
        <end position="777"/>
    </location>
</feature>
<feature type="disulfide bond" evidence="7">
    <location>
        <begin position="154"/>
        <end position="218"/>
    </location>
</feature>
<evidence type="ECO:0000256" key="7">
    <source>
        <dbReference type="PROSITE-ProRule" id="PRU00196"/>
    </source>
</evidence>
<evidence type="ECO:0000313" key="10">
    <source>
        <dbReference type="Ensembl" id="ENSXMAP00000030076.1"/>
    </source>
</evidence>
<feature type="signal peptide" evidence="8">
    <location>
        <begin position="1"/>
        <end position="22"/>
    </location>
</feature>
<dbReference type="GO" id="GO:0005886">
    <property type="term" value="C:plasma membrane"/>
    <property type="evidence" value="ECO:0007669"/>
    <property type="project" value="TreeGrafter"/>
</dbReference>
<evidence type="ECO:0000256" key="2">
    <source>
        <dbReference type="ARBA" id="ARBA00022525"/>
    </source>
</evidence>
<dbReference type="OMA" id="PVIGSEW"/>
<dbReference type="GO" id="GO:0031638">
    <property type="term" value="P:zymogen activation"/>
    <property type="evidence" value="ECO:0007669"/>
    <property type="project" value="TreeGrafter"/>
</dbReference>
<accession>A0A3B5QGI6</accession>
<feature type="disulfide bond" evidence="7">
    <location>
        <begin position="979"/>
        <end position="989"/>
    </location>
</feature>
<feature type="domain" description="SRCR" evidence="9">
    <location>
        <begin position="1014"/>
        <end position="1106"/>
    </location>
</feature>
<feature type="domain" description="SRCR" evidence="9">
    <location>
        <begin position="25"/>
        <end position="126"/>
    </location>
</feature>
<dbReference type="SUPFAM" id="SSF56487">
    <property type="entry name" value="SRCR-like"/>
    <property type="match status" value="11"/>
</dbReference>
<feature type="disulfide bond" evidence="7">
    <location>
        <begin position="851"/>
        <end position="861"/>
    </location>
</feature>
<evidence type="ECO:0000256" key="1">
    <source>
        <dbReference type="ARBA" id="ARBA00004613"/>
    </source>
</evidence>
<dbReference type="InterPro" id="IPR036772">
    <property type="entry name" value="SRCR-like_dom_sf"/>
</dbReference>
<feature type="disulfide bond" evidence="7">
    <location>
        <begin position="745"/>
        <end position="755"/>
    </location>
</feature>
<feature type="disulfide bond" evidence="7">
    <location>
        <begin position="949"/>
        <end position="1010"/>
    </location>
</feature>
<dbReference type="Pfam" id="PF00530">
    <property type="entry name" value="SRCR"/>
    <property type="match status" value="10"/>
</dbReference>
<proteinExistence type="predicted"/>
<evidence type="ECO:0000256" key="3">
    <source>
        <dbReference type="ARBA" id="ARBA00022729"/>
    </source>
</evidence>
<feature type="disulfide bond" evidence="7">
    <location>
        <begin position="197"/>
        <end position="207"/>
    </location>
</feature>
<feature type="disulfide bond" evidence="7">
    <location>
        <begin position="167"/>
        <end position="228"/>
    </location>
</feature>
<feature type="domain" description="SRCR" evidence="9">
    <location>
        <begin position="782"/>
        <end position="890"/>
    </location>
</feature>
<reference evidence="11" key="1">
    <citation type="submission" date="2012-01" db="EMBL/GenBank/DDBJ databases">
        <authorList>
            <person name="Walter R."/>
            <person name="Schartl M."/>
            <person name="Warren W."/>
        </authorList>
    </citation>
    <scope>NUCLEOTIDE SEQUENCE [LARGE SCALE GENOMIC DNA]</scope>
    <source>
        <strain evidence="11">JP 163 A</strain>
    </source>
</reference>
<feature type="domain" description="SRCR" evidence="9">
    <location>
        <begin position="579"/>
        <end position="674"/>
    </location>
</feature>
<keyword evidence="6" id="KW-0325">Glycoprotein</keyword>
<feature type="domain" description="SRCR" evidence="9">
    <location>
        <begin position="475"/>
        <end position="574"/>
    </location>
</feature>
<feature type="disulfide bond" evidence="7">
    <location>
        <begin position="408"/>
        <end position="469"/>
    </location>
</feature>
<evidence type="ECO:0000259" key="9">
    <source>
        <dbReference type="PROSITE" id="PS50287"/>
    </source>
</evidence>
<feature type="disulfide bond" evidence="7">
    <location>
        <begin position="438"/>
        <end position="448"/>
    </location>
</feature>
<feature type="disulfide bond" evidence="7">
    <location>
        <begin position="94"/>
        <end position="104"/>
    </location>
</feature>
<dbReference type="GO" id="GO:0004252">
    <property type="term" value="F:serine-type endopeptidase activity"/>
    <property type="evidence" value="ECO:0007669"/>
    <property type="project" value="TreeGrafter"/>
</dbReference>
<comment type="subcellular location">
    <subcellularLocation>
        <location evidence="1">Secreted</location>
    </subcellularLocation>
</comment>
<feature type="disulfide bond" evidence="7">
    <location>
        <begin position="702"/>
        <end position="766"/>
    </location>
</feature>
<dbReference type="FunFam" id="3.10.250.10:FF:000004">
    <property type="entry name" value="Scavenger receptor cysteine-rich type 1 protein M130"/>
    <property type="match status" value="4"/>
</dbReference>
<feature type="domain" description="SRCR" evidence="9">
    <location>
        <begin position="234"/>
        <end position="279"/>
    </location>
</feature>
<feature type="disulfide bond" evidence="7">
    <location>
        <begin position="648"/>
        <end position="658"/>
    </location>
</feature>
<reference evidence="10" key="3">
    <citation type="submission" date="2025-08" db="UniProtKB">
        <authorList>
            <consortium name="Ensembl"/>
        </authorList>
    </citation>
    <scope>IDENTIFICATION</scope>
    <source>
        <strain evidence="10">JP 163 A</strain>
    </source>
</reference>
<keyword evidence="11" id="KW-1185">Reference proteome</keyword>
<dbReference type="GO" id="GO:0005615">
    <property type="term" value="C:extracellular space"/>
    <property type="evidence" value="ECO:0007669"/>
    <property type="project" value="TreeGrafter"/>
</dbReference>
<dbReference type="Proteomes" id="UP000002852">
    <property type="component" value="Unassembled WGS sequence"/>
</dbReference>
<feature type="disulfide bond" evidence="7">
    <location>
        <begin position="395"/>
        <end position="459"/>
    </location>
</feature>
<reference evidence="10" key="4">
    <citation type="submission" date="2025-09" db="UniProtKB">
        <authorList>
            <consortium name="Ensembl"/>
        </authorList>
    </citation>
    <scope>IDENTIFICATION</scope>
    <source>
        <strain evidence="10">JP 163 A</strain>
    </source>
</reference>
<dbReference type="PANTHER" id="PTHR48071:SF15">
    <property type="entry name" value="SRCR DOMAIN-CONTAINING PROTEIN"/>
    <property type="match status" value="1"/>
</dbReference>
<keyword evidence="5 7" id="KW-1015">Disulfide bond</keyword>
<dbReference type="InParanoid" id="A0A3B5QGI6"/>
<dbReference type="Gene3D" id="3.10.250.10">
    <property type="entry name" value="SRCR-like domain"/>
    <property type="match status" value="11"/>
</dbReference>
<keyword evidence="2" id="KW-0964">Secreted</keyword>
<dbReference type="FunFam" id="3.10.250.10:FF:000013">
    <property type="entry name" value="CD163 molecule like 1"/>
    <property type="match status" value="1"/>
</dbReference>
<feature type="domain" description="SRCR" evidence="9">
    <location>
        <begin position="129"/>
        <end position="229"/>
    </location>
</feature>
<name>A0A3B5QGI6_XIPMA</name>
<evidence type="ECO:0000256" key="8">
    <source>
        <dbReference type="SAM" id="SignalP"/>
    </source>
</evidence>
<feature type="disulfide bond" evidence="7">
    <location>
        <begin position="1044"/>
        <end position="1105"/>
    </location>
</feature>
<evidence type="ECO:0000256" key="4">
    <source>
        <dbReference type="ARBA" id="ARBA00022737"/>
    </source>
</evidence>
<feature type="domain" description="SRCR" evidence="9">
    <location>
        <begin position="370"/>
        <end position="470"/>
    </location>
</feature>
<dbReference type="PANTHER" id="PTHR48071">
    <property type="entry name" value="SRCR DOMAIN-CONTAINING PROTEIN"/>
    <property type="match status" value="1"/>
</dbReference>
<feature type="domain" description="SRCR" evidence="9">
    <location>
        <begin position="1114"/>
        <end position="1212"/>
    </location>
</feature>
<dbReference type="GeneTree" id="ENSGT00940000163299"/>
<dbReference type="InterPro" id="IPR001190">
    <property type="entry name" value="SRCR"/>
</dbReference>
<organism evidence="10 11">
    <name type="scientific">Xiphophorus maculatus</name>
    <name type="common">Southern platyfish</name>
    <name type="synonym">Platypoecilus maculatus</name>
    <dbReference type="NCBI Taxonomy" id="8083"/>
    <lineage>
        <taxon>Eukaryota</taxon>
        <taxon>Metazoa</taxon>
        <taxon>Chordata</taxon>
        <taxon>Craniata</taxon>
        <taxon>Vertebrata</taxon>
        <taxon>Euteleostomi</taxon>
        <taxon>Actinopterygii</taxon>
        <taxon>Neopterygii</taxon>
        <taxon>Teleostei</taxon>
        <taxon>Neoteleostei</taxon>
        <taxon>Acanthomorphata</taxon>
        <taxon>Ovalentaria</taxon>
        <taxon>Atherinomorphae</taxon>
        <taxon>Cyprinodontiformes</taxon>
        <taxon>Poeciliidae</taxon>
        <taxon>Poeciliinae</taxon>
        <taxon>Xiphophorus</taxon>
    </lineage>
</organism>
<keyword evidence="4" id="KW-0677">Repeat</keyword>
<dbReference type="PRINTS" id="PR00258">
    <property type="entry name" value="SPERACTRCPTR"/>
</dbReference>
<protein>
    <recommendedName>
        <fullName evidence="9">SRCR domain-containing protein</fullName>
    </recommendedName>
</protein>
<dbReference type="SMART" id="SM00202">
    <property type="entry name" value="SR"/>
    <property type="match status" value="10"/>
</dbReference>
<evidence type="ECO:0000256" key="5">
    <source>
        <dbReference type="ARBA" id="ARBA00023157"/>
    </source>
</evidence>
<dbReference type="Ensembl" id="ENSXMAT00000028059.1">
    <property type="protein sequence ID" value="ENSXMAP00000030076.1"/>
    <property type="gene ID" value="ENSXMAG00000027728.1"/>
</dbReference>
<feature type="disulfide bond" evidence="7">
    <location>
        <begin position="1074"/>
        <end position="1084"/>
    </location>
</feature>
<feature type="disulfide bond" evidence="7">
    <location>
        <begin position="1180"/>
        <end position="1190"/>
    </location>
</feature>
<reference evidence="11" key="2">
    <citation type="journal article" date="2013" name="Nat. Genet.">
        <title>The genome of the platyfish, Xiphophorus maculatus, provides insights into evolutionary adaptation and several complex traits.</title>
        <authorList>
            <person name="Schartl M."/>
            <person name="Walter R.B."/>
            <person name="Shen Y."/>
            <person name="Garcia T."/>
            <person name="Catchen J."/>
            <person name="Amores A."/>
            <person name="Braasch I."/>
            <person name="Chalopin D."/>
            <person name="Volff J.N."/>
            <person name="Lesch K.P."/>
            <person name="Bisazza A."/>
            <person name="Minx P."/>
            <person name="Hillier L."/>
            <person name="Wilson R.K."/>
            <person name="Fuerstenberg S."/>
            <person name="Boore J."/>
            <person name="Searle S."/>
            <person name="Postlethwait J.H."/>
            <person name="Warren W.C."/>
        </authorList>
    </citation>
    <scope>NUCLEOTIDE SEQUENCE [LARGE SCALE GENOMIC DNA]</scope>
    <source>
        <strain evidence="11">JP 163 A</strain>
    </source>
</reference>
<feature type="disulfide bond" evidence="7">
    <location>
        <begin position="64"/>
        <end position="125"/>
    </location>
</feature>
<feature type="domain" description="SRCR" evidence="9">
    <location>
        <begin position="911"/>
        <end position="1011"/>
    </location>
</feature>
<dbReference type="PROSITE" id="PS50287">
    <property type="entry name" value="SRCR_2"/>
    <property type="match status" value="11"/>
</dbReference>
<comment type="caution">
    <text evidence="7">Lacks conserved residue(s) required for the propagation of feature annotation.</text>
</comment>
<sequence length="1324" mass="143006">CITGLHCRVLGVLVLFFSFSLSDELRLVAGRSRCGGRLEKKNRGDWRPVIDWNWDFTSDAEVVCREISCGPHSVHQGALYGEAEAPVGSREFLCEGSESALLNCSSRKSSGRNSCSPGQAVGLTCSDSVRLVQGTNRCSGRLEVKTNQSWSSVCEKDFDLQDAEVVCREIGCGPPSVHQGALYGEAEAPVGSREFLCEGSESALLNCSSRKSSGRNSCSPGQAVGLTCSDQDNFRLVGEASRCAGRLEMLQQEEWRPVDVWEGYWDMNSAAPVCIRSSCLCVSSAFPGLLVEPLIFLSSSTDGVSTGRKQGSELLIGSHFSIICSIRPQYEGGSFQLIFSTSNYTQNQTLPAVNHSALFLFSAAALSDEFRLVAGRSRCVGRLEVKTDQSWSSVCEKDFDLQDAEVVCREIGCGPPSVHQGALYGEAEAPVGSREFLCEGSESALLNCSSRKSSGRNSCSPGQAVGLTCSDQDNIRLVGEASRCAGRLEMLHQEEWRPVIAWYRNWNMNSVAAVCAGLDCGSAVSVRKSKGDSYRPVWMIYSGCSESALLNCSSRKSSGRNNCSPGQAVGLTCSDQDDIRLVGEASRCAGRLEMLHQEEWRPVAVWLRYWTMNSVAVVCAELDCGSAVSARNSMEASYRPVWWISSDCFQSGSALKNCLPSDEIFDHSSEIICSDSVRLVQGTNRCSGRLEVKTNQSWSSVCEKDFDLQDAEVVCREISCGPPSVHQGALYGEAEAPVGSREFLCEGSESALLNCSSRKSSGRNSCSPGQAVGLTCSDQDDIRLVGEASRCAGRLEMLHQEEWRPVAVWLHYWTMNSVAAVCAELDCGSVVSARKSKEASERPVWGIYSDCFQSGSALKNCLPHDEITDPESVSFSFSLSHCFDHQTGCRPAGFAGISPGNFFLSASTDSVRLVQGTNRCSGRLEVKTNQSWSSVCEKDFDLQDAEVVCREIGCGPPSVHQGALYGEAEAPVGSREFLCEGSESALLNCSSRKSSGRNSCSPGQAVGLTCSDNFRLVGEASRCAGRLEMIHQEEWRPVDAEVVCREIGCGPPSVHQGALYGEAEAPVGSREFLCEGSESALLKCSSRKSSGRNSCSPGQAVGLTCSGRGGSADLLLVGEASRCAGRLEMLHQEEWRPVDVWGSYWDMNSVAAVCAELDCGSAVSVRNSEEAPVGSREFLCEGSESALLNCSSRKSSGRNSCSPGQAVGLTCSGRGGSADLLLFTASLPSLMNSLSLLTSRQHQVGGRGQPMCRETGDDTSRRVETSGCYGSLLEHELSCCSLCWTGLWFCCFSKRFRGSFKETSFLDLVWLFPVRICIKELFTF</sequence>
<evidence type="ECO:0000256" key="6">
    <source>
        <dbReference type="ARBA" id="ARBA00023180"/>
    </source>
</evidence>
<feature type="chain" id="PRO_5017202821" description="SRCR domain-containing protein" evidence="8">
    <location>
        <begin position="23"/>
        <end position="1324"/>
    </location>
</feature>
<evidence type="ECO:0000313" key="11">
    <source>
        <dbReference type="Proteomes" id="UP000002852"/>
    </source>
</evidence>
<feature type="disulfide bond" evidence="7">
    <location>
        <begin position="715"/>
        <end position="776"/>
    </location>
</feature>